<dbReference type="GO" id="GO:0006032">
    <property type="term" value="P:chitin catabolic process"/>
    <property type="evidence" value="ECO:0007669"/>
    <property type="project" value="TreeGrafter"/>
</dbReference>
<evidence type="ECO:0000313" key="10">
    <source>
        <dbReference type="Proteomes" id="UP000283530"/>
    </source>
</evidence>
<feature type="chain" id="PRO_5019490291" evidence="7">
    <location>
        <begin position="23"/>
        <end position="390"/>
    </location>
</feature>
<dbReference type="Gene3D" id="3.20.20.80">
    <property type="entry name" value="Glycosidases"/>
    <property type="match status" value="1"/>
</dbReference>
<dbReference type="CDD" id="cd02879">
    <property type="entry name" value="GH18_plant_chitinase_class_V"/>
    <property type="match status" value="1"/>
</dbReference>
<dbReference type="SUPFAM" id="SSF51445">
    <property type="entry name" value="(Trans)glycosidases"/>
    <property type="match status" value="1"/>
</dbReference>
<dbReference type="Gene3D" id="3.10.50.10">
    <property type="match status" value="1"/>
</dbReference>
<evidence type="ECO:0000256" key="3">
    <source>
        <dbReference type="ARBA" id="ARBA00022801"/>
    </source>
</evidence>
<dbReference type="GO" id="GO:0004568">
    <property type="term" value="F:chitinase activity"/>
    <property type="evidence" value="ECO:0007669"/>
    <property type="project" value="TreeGrafter"/>
</dbReference>
<dbReference type="Proteomes" id="UP000283530">
    <property type="component" value="Unassembled WGS sequence"/>
</dbReference>
<dbReference type="OrthoDB" id="76388at2759"/>
<dbReference type="STRING" id="337451.A0A443NAE0"/>
<evidence type="ECO:0000256" key="4">
    <source>
        <dbReference type="ARBA" id="ARBA00023180"/>
    </source>
</evidence>
<evidence type="ECO:0000256" key="6">
    <source>
        <dbReference type="RuleBase" id="RU000489"/>
    </source>
</evidence>
<dbReference type="InterPro" id="IPR050314">
    <property type="entry name" value="Glycosyl_Hydrlase_18"/>
</dbReference>
<evidence type="ECO:0000313" key="9">
    <source>
        <dbReference type="EMBL" id="RWR75480.1"/>
    </source>
</evidence>
<dbReference type="GO" id="GO:0005576">
    <property type="term" value="C:extracellular region"/>
    <property type="evidence" value="ECO:0007669"/>
    <property type="project" value="TreeGrafter"/>
</dbReference>
<keyword evidence="4" id="KW-0325">Glycoprotein</keyword>
<feature type="domain" description="GH18" evidence="8">
    <location>
        <begin position="47"/>
        <end position="390"/>
    </location>
</feature>
<dbReference type="SUPFAM" id="SSF54556">
    <property type="entry name" value="Chitinase insertion domain"/>
    <property type="match status" value="1"/>
</dbReference>
<comment type="similarity">
    <text evidence="1">Belongs to the glycosyl hydrolase 18 family. Chitinase class V subfamily.</text>
</comment>
<dbReference type="InterPro" id="IPR001223">
    <property type="entry name" value="Glyco_hydro18_cat"/>
</dbReference>
<evidence type="ECO:0000259" key="8">
    <source>
        <dbReference type="PROSITE" id="PS51910"/>
    </source>
</evidence>
<accession>A0A443NAE0</accession>
<dbReference type="FunFam" id="3.10.50.10:FF:000003">
    <property type="entry name" value="Class V chitinase CHIT5b"/>
    <property type="match status" value="1"/>
</dbReference>
<dbReference type="PANTHER" id="PTHR11177:SF317">
    <property type="entry name" value="CHITINASE 12-RELATED"/>
    <property type="match status" value="1"/>
</dbReference>
<gene>
    <name evidence="9" type="ORF">CKAN_00386200</name>
</gene>
<evidence type="ECO:0000256" key="2">
    <source>
        <dbReference type="ARBA" id="ARBA00022729"/>
    </source>
</evidence>
<reference evidence="9 10" key="1">
    <citation type="journal article" date="2019" name="Nat. Plants">
        <title>Stout camphor tree genome fills gaps in understanding of flowering plant genome evolution.</title>
        <authorList>
            <person name="Chaw S.M."/>
            <person name="Liu Y.C."/>
            <person name="Wu Y.W."/>
            <person name="Wang H.Y."/>
            <person name="Lin C.I."/>
            <person name="Wu C.S."/>
            <person name="Ke H.M."/>
            <person name="Chang L.Y."/>
            <person name="Hsu C.Y."/>
            <person name="Yang H.T."/>
            <person name="Sudianto E."/>
            <person name="Hsu M.H."/>
            <person name="Wu K.P."/>
            <person name="Wang L.N."/>
            <person name="Leebens-Mack J.H."/>
            <person name="Tsai I.J."/>
        </authorList>
    </citation>
    <scope>NUCLEOTIDE SEQUENCE [LARGE SCALE GENOMIC DNA]</scope>
    <source>
        <strain evidence="10">cv. Chaw 1501</strain>
        <tissue evidence="9">Young leaves</tissue>
    </source>
</reference>
<dbReference type="InterPro" id="IPR029070">
    <property type="entry name" value="Chitinase_insertion_sf"/>
</dbReference>
<feature type="signal peptide" evidence="7">
    <location>
        <begin position="1"/>
        <end position="22"/>
    </location>
</feature>
<keyword evidence="10" id="KW-1185">Reference proteome</keyword>
<name>A0A443NAE0_9MAGN</name>
<dbReference type="InterPro" id="IPR001579">
    <property type="entry name" value="Glyco_hydro_18_chit_AS"/>
</dbReference>
<dbReference type="SMART" id="SM00636">
    <property type="entry name" value="Glyco_18"/>
    <property type="match status" value="1"/>
</dbReference>
<dbReference type="InterPro" id="IPR011583">
    <property type="entry name" value="Chitinase_II/V-like_cat"/>
</dbReference>
<dbReference type="GO" id="GO:0005975">
    <property type="term" value="P:carbohydrate metabolic process"/>
    <property type="evidence" value="ECO:0007669"/>
    <property type="project" value="InterPro"/>
</dbReference>
<dbReference type="PANTHER" id="PTHR11177">
    <property type="entry name" value="CHITINASE"/>
    <property type="match status" value="1"/>
</dbReference>
<dbReference type="InterPro" id="IPR017853">
    <property type="entry name" value="GH"/>
</dbReference>
<organism evidence="9 10">
    <name type="scientific">Cinnamomum micranthum f. kanehirae</name>
    <dbReference type="NCBI Taxonomy" id="337451"/>
    <lineage>
        <taxon>Eukaryota</taxon>
        <taxon>Viridiplantae</taxon>
        <taxon>Streptophyta</taxon>
        <taxon>Embryophyta</taxon>
        <taxon>Tracheophyta</taxon>
        <taxon>Spermatophyta</taxon>
        <taxon>Magnoliopsida</taxon>
        <taxon>Magnoliidae</taxon>
        <taxon>Laurales</taxon>
        <taxon>Lauraceae</taxon>
        <taxon>Cinnamomum</taxon>
    </lineage>
</organism>
<dbReference type="EMBL" id="QPKB01000002">
    <property type="protein sequence ID" value="RWR75480.1"/>
    <property type="molecule type" value="Genomic_DNA"/>
</dbReference>
<dbReference type="AlphaFoldDB" id="A0A443NAE0"/>
<keyword evidence="3 6" id="KW-0378">Hydrolase</keyword>
<comment type="caution">
    <text evidence="9">The sequence shown here is derived from an EMBL/GenBank/DDBJ whole genome shotgun (WGS) entry which is preliminary data.</text>
</comment>
<keyword evidence="5 6" id="KW-0326">Glycosidase</keyword>
<evidence type="ECO:0000256" key="5">
    <source>
        <dbReference type="ARBA" id="ARBA00023295"/>
    </source>
</evidence>
<evidence type="ECO:0000256" key="1">
    <source>
        <dbReference type="ARBA" id="ARBA00008682"/>
    </source>
</evidence>
<keyword evidence="2 7" id="KW-0732">Signal</keyword>
<dbReference type="Pfam" id="PF00704">
    <property type="entry name" value="Glyco_hydro_18"/>
    <property type="match status" value="1"/>
</dbReference>
<dbReference type="PROSITE" id="PS01095">
    <property type="entry name" value="GH18_1"/>
    <property type="match status" value="1"/>
</dbReference>
<proteinExistence type="inferred from homology"/>
<dbReference type="GO" id="GO:0008061">
    <property type="term" value="F:chitin binding"/>
    <property type="evidence" value="ECO:0007669"/>
    <property type="project" value="InterPro"/>
</dbReference>
<sequence>MAGQTMTLLLLMTFILYSLVSASNTHHPPAASPSPSPTSPLMTPKSVVKGGYWPSWRSSTFPASSIDTTYFTHVFFAFVVPDHTTYRITVSQQEGKLLANFTAALRRKKPMVKTILSVGGGGSNSTTFAQIASSAVNRATFINSTIATARQYGFDGLDLDWEFPKNQKEMDDLGTLFADWRAGCDAEAAATGRRGLLLTAAVYFASKFILADNRAFPAASIAKNVDWVNAMCYDYRGSWDTSATGAHAALYASNSNVSTSYGLQSWIEAGVPRRKVVMGLPLYGRTWQLKDPSISGIGAPAVGVGPGDGTMFYNNVVDYNVKNNATVVYDGPTVSVYSYHGTAWIGYDDATSVKQKISYARGLHLGGYFFWALGYDKDDMISRQASTAWS</sequence>
<evidence type="ECO:0000256" key="7">
    <source>
        <dbReference type="SAM" id="SignalP"/>
    </source>
</evidence>
<protein>
    <submittedName>
        <fullName evidence="9">Acidic mammalian chitinase-like protein</fullName>
    </submittedName>
</protein>
<dbReference type="PROSITE" id="PS51910">
    <property type="entry name" value="GH18_2"/>
    <property type="match status" value="1"/>
</dbReference>